<evidence type="ECO:0000259" key="3">
    <source>
        <dbReference type="Pfam" id="PF22936"/>
    </source>
</evidence>
<dbReference type="Pfam" id="PF13961">
    <property type="entry name" value="DUF4219"/>
    <property type="match status" value="1"/>
</dbReference>
<dbReference type="AlphaFoldDB" id="A5BD77"/>
<dbReference type="InterPro" id="IPR025724">
    <property type="entry name" value="GAG-pre-integrase_dom"/>
</dbReference>
<name>A5BD77_VITVI</name>
<proteinExistence type="predicted"/>
<organism evidence="4">
    <name type="scientific">Vitis vinifera</name>
    <name type="common">Grape</name>
    <dbReference type="NCBI Taxonomy" id="29760"/>
    <lineage>
        <taxon>Eukaryota</taxon>
        <taxon>Viridiplantae</taxon>
        <taxon>Streptophyta</taxon>
        <taxon>Embryophyta</taxon>
        <taxon>Tracheophyta</taxon>
        <taxon>Spermatophyta</taxon>
        <taxon>Magnoliopsida</taxon>
        <taxon>eudicotyledons</taxon>
        <taxon>Gunneridae</taxon>
        <taxon>Pentapetalae</taxon>
        <taxon>rosids</taxon>
        <taxon>Vitales</taxon>
        <taxon>Vitaceae</taxon>
        <taxon>Viteae</taxon>
        <taxon>Vitis</taxon>
    </lineage>
</organism>
<evidence type="ECO:0000313" key="4">
    <source>
        <dbReference type="EMBL" id="CAN78883.1"/>
    </source>
</evidence>
<feature type="domain" description="DUF4219" evidence="1">
    <location>
        <begin position="13"/>
        <end position="37"/>
    </location>
</feature>
<evidence type="ECO:0008006" key="5">
    <source>
        <dbReference type="Google" id="ProtNLM"/>
    </source>
</evidence>
<feature type="domain" description="GAG-pre-integrase" evidence="2">
    <location>
        <begin position="378"/>
        <end position="440"/>
    </location>
</feature>
<dbReference type="PANTHER" id="PTHR35317:SF11">
    <property type="entry name" value="CCHC-TYPE DOMAIN-CONTAINING PROTEIN"/>
    <property type="match status" value="1"/>
</dbReference>
<gene>
    <name evidence="4" type="ORF">VITISV_038541</name>
</gene>
<dbReference type="InterPro" id="IPR054722">
    <property type="entry name" value="PolX-like_BBD"/>
</dbReference>
<dbReference type="PANTHER" id="PTHR35317">
    <property type="entry name" value="OS04G0629600 PROTEIN"/>
    <property type="match status" value="1"/>
</dbReference>
<dbReference type="Pfam" id="PF22936">
    <property type="entry name" value="Pol_BBD"/>
    <property type="match status" value="1"/>
</dbReference>
<evidence type="ECO:0000259" key="1">
    <source>
        <dbReference type="Pfam" id="PF13961"/>
    </source>
</evidence>
<dbReference type="Pfam" id="PF13976">
    <property type="entry name" value="gag_pre-integrs"/>
    <property type="match status" value="1"/>
</dbReference>
<dbReference type="Pfam" id="PF14223">
    <property type="entry name" value="Retrotran_gag_2"/>
    <property type="match status" value="1"/>
</dbReference>
<accession>A5BD77</accession>
<protein>
    <recommendedName>
        <fullName evidence="5">Retrovirus-related Pol polyprotein from transposon RE1</fullName>
    </recommendedName>
</protein>
<feature type="domain" description="Retrovirus-related Pol polyprotein from transposon TNT 1-94-like beta-barrel" evidence="3">
    <location>
        <begin position="278"/>
        <end position="357"/>
    </location>
</feature>
<reference evidence="4" key="1">
    <citation type="journal article" date="2007" name="PLoS ONE">
        <title>The first genome sequence of an elite grapevine cultivar (Pinot noir Vitis vinifera L.): coping with a highly heterozygous genome.</title>
        <authorList>
            <person name="Velasco R."/>
            <person name="Zharkikh A."/>
            <person name="Troggio M."/>
            <person name="Cartwright D.A."/>
            <person name="Cestaro A."/>
            <person name="Pruss D."/>
            <person name="Pindo M."/>
            <person name="FitzGerald L.M."/>
            <person name="Vezzulli S."/>
            <person name="Reid J."/>
            <person name="Malacarne G."/>
            <person name="Iliev D."/>
            <person name="Coppola G."/>
            <person name="Wardell B."/>
            <person name="Micheletti D."/>
            <person name="Macalma T."/>
            <person name="Facci M."/>
            <person name="Mitchell J.T."/>
            <person name="Perazzolli M."/>
            <person name="Eldredge G."/>
            <person name="Gatto P."/>
            <person name="Oyzerski R."/>
            <person name="Moretto M."/>
            <person name="Gutin N."/>
            <person name="Stefanini M."/>
            <person name="Chen Y."/>
            <person name="Segala C."/>
            <person name="Davenport C."/>
            <person name="Dematte L."/>
            <person name="Mraz A."/>
            <person name="Battilana J."/>
            <person name="Stormo K."/>
            <person name="Costa F."/>
            <person name="Tao Q."/>
            <person name="Si-Ammour A."/>
            <person name="Harkins T."/>
            <person name="Lackey A."/>
            <person name="Perbost C."/>
            <person name="Taillon B."/>
            <person name="Stella A."/>
            <person name="Solovyev V."/>
            <person name="Fawcett J.A."/>
            <person name="Sterck L."/>
            <person name="Vandepoele K."/>
            <person name="Grando S.M."/>
            <person name="Toppo S."/>
            <person name="Moser C."/>
            <person name="Lanchbury J."/>
            <person name="Bogden R."/>
            <person name="Skolnick M."/>
            <person name="Sgaramella V."/>
            <person name="Bhatnagar S.K."/>
            <person name="Fontana P."/>
            <person name="Gutin A."/>
            <person name="Van de Peer Y."/>
            <person name="Salamini F."/>
            <person name="Viola R."/>
        </authorList>
    </citation>
    <scope>NUCLEOTIDE SEQUENCE</scope>
</reference>
<sequence length="457" mass="52429">MEESSLTVAPSILDGDNCETWAVRMTVHLQALDVWEAMEENYEVPPLGANPIVAQMKLHKERKTRKAKAKNLHEYKEDERIKNMQVMNLIREFEMKKMRESDAVKDYAAQLLSIADKVRLLGKEFSNEKIVQKILVTLPEKYEVTISSLENSKDLSTISLTKLLHSLEAMEQRRLMRQGDTVEGAFQAIMQKNAGHKNGKINNNKPCSNNQKNGVFPPCPHCKKTNHSPQKCWWRPDVKCNKCGKQGHEETSATVDYCQEEQLFEATCFANKSTSESWLVDSGCTNHMTNNQDLFRVLDRTAISKVRIGNGEYILVKGKRTVAIESQIGLKLIYDVLFVPHIDQNLLSIGQLVEKEFKVYFEDRNCIIKDAEGKEVFNIKMKDEHAAVLQEDSTTMFWHRRLGHFHHDVALYMKKNQIAEGLPDLEKDLPICATCQYGKQTKLPFPKKTSWRATQKL</sequence>
<dbReference type="EMBL" id="AM455169">
    <property type="protein sequence ID" value="CAN78883.1"/>
    <property type="molecule type" value="Genomic_DNA"/>
</dbReference>
<evidence type="ECO:0000259" key="2">
    <source>
        <dbReference type="Pfam" id="PF13976"/>
    </source>
</evidence>
<dbReference type="InterPro" id="IPR025314">
    <property type="entry name" value="DUF4219"/>
</dbReference>